<dbReference type="InterPro" id="IPR050109">
    <property type="entry name" value="HTH-type_TetR-like_transc_reg"/>
</dbReference>
<evidence type="ECO:0000256" key="3">
    <source>
        <dbReference type="ARBA" id="ARBA00023163"/>
    </source>
</evidence>
<sequence>MVVEAAENAFSQLGYKGGMMAGIAERAGVTGSEVTRHFATKAELFAKVMTKPLLQFIDEWTRRLTSRLDGEPTEPELVYESSSPISTATAAPT</sequence>
<dbReference type="GO" id="GO:0003700">
    <property type="term" value="F:DNA-binding transcription factor activity"/>
    <property type="evidence" value="ECO:0007669"/>
    <property type="project" value="TreeGrafter"/>
</dbReference>
<dbReference type="GO" id="GO:0000976">
    <property type="term" value="F:transcription cis-regulatory region binding"/>
    <property type="evidence" value="ECO:0007669"/>
    <property type="project" value="TreeGrafter"/>
</dbReference>
<evidence type="ECO:0000313" key="8">
    <source>
        <dbReference type="Proteomes" id="UP000193529"/>
    </source>
</evidence>
<evidence type="ECO:0000256" key="2">
    <source>
        <dbReference type="ARBA" id="ARBA00023125"/>
    </source>
</evidence>
<dbReference type="EMBL" id="LQPJ01000107">
    <property type="protein sequence ID" value="ORW23606.1"/>
    <property type="molecule type" value="Genomic_DNA"/>
</dbReference>
<accession>A0A1X1ZJT6</accession>
<evidence type="ECO:0000256" key="4">
    <source>
        <dbReference type="PROSITE-ProRule" id="PRU00335"/>
    </source>
</evidence>
<feature type="domain" description="HTH tetR-type" evidence="6">
    <location>
        <begin position="1"/>
        <end position="56"/>
    </location>
</feature>
<dbReference type="PRINTS" id="PR00455">
    <property type="entry name" value="HTHTETR"/>
</dbReference>
<dbReference type="RefSeq" id="WP_085078968.1">
    <property type="nucleotide sequence ID" value="NZ_JACKRZ010000369.1"/>
</dbReference>
<gene>
    <name evidence="7" type="ORF">AWC19_11045</name>
</gene>
<dbReference type="STRING" id="153971.AWC19_11045"/>
<reference evidence="7 8" key="1">
    <citation type="submission" date="2016-01" db="EMBL/GenBank/DDBJ databases">
        <title>The new phylogeny of the genus Mycobacterium.</title>
        <authorList>
            <person name="Tarcisio F."/>
            <person name="Conor M."/>
            <person name="Antonella G."/>
            <person name="Elisabetta G."/>
            <person name="Giulia F.S."/>
            <person name="Sara T."/>
            <person name="Anna F."/>
            <person name="Clotilde B."/>
            <person name="Roberto B."/>
            <person name="Veronica D.S."/>
            <person name="Fabio R."/>
            <person name="Monica P."/>
            <person name="Olivier J."/>
            <person name="Enrico T."/>
            <person name="Nicola S."/>
        </authorList>
    </citation>
    <scope>NUCLEOTIDE SEQUENCE [LARGE SCALE GENOMIC DNA]</scope>
    <source>
        <strain evidence="7 8">DSM 44572</strain>
    </source>
</reference>
<keyword evidence="2 4" id="KW-0238">DNA-binding</keyword>
<feature type="DNA-binding region" description="H-T-H motif" evidence="4">
    <location>
        <begin position="19"/>
        <end position="38"/>
    </location>
</feature>
<organism evidence="7 8">
    <name type="scientific">Mycobacterium palustre</name>
    <dbReference type="NCBI Taxonomy" id="153971"/>
    <lineage>
        <taxon>Bacteria</taxon>
        <taxon>Bacillati</taxon>
        <taxon>Actinomycetota</taxon>
        <taxon>Actinomycetes</taxon>
        <taxon>Mycobacteriales</taxon>
        <taxon>Mycobacteriaceae</taxon>
        <taxon>Mycobacterium</taxon>
        <taxon>Mycobacterium simiae complex</taxon>
    </lineage>
</organism>
<proteinExistence type="predicted"/>
<dbReference type="AlphaFoldDB" id="A0A1X1ZJT6"/>
<dbReference type="InterPro" id="IPR001647">
    <property type="entry name" value="HTH_TetR"/>
</dbReference>
<dbReference type="Pfam" id="PF00440">
    <property type="entry name" value="TetR_N"/>
    <property type="match status" value="1"/>
</dbReference>
<dbReference type="Gene3D" id="1.10.357.10">
    <property type="entry name" value="Tetracycline Repressor, domain 2"/>
    <property type="match status" value="1"/>
</dbReference>
<keyword evidence="1" id="KW-0805">Transcription regulation</keyword>
<name>A0A1X1ZJT6_9MYCO</name>
<dbReference type="PANTHER" id="PTHR30055">
    <property type="entry name" value="HTH-TYPE TRANSCRIPTIONAL REGULATOR RUTR"/>
    <property type="match status" value="1"/>
</dbReference>
<keyword evidence="8" id="KW-1185">Reference proteome</keyword>
<evidence type="ECO:0000256" key="1">
    <source>
        <dbReference type="ARBA" id="ARBA00023015"/>
    </source>
</evidence>
<comment type="caution">
    <text evidence="7">The sequence shown here is derived from an EMBL/GenBank/DDBJ whole genome shotgun (WGS) entry which is preliminary data.</text>
</comment>
<evidence type="ECO:0000259" key="6">
    <source>
        <dbReference type="PROSITE" id="PS50977"/>
    </source>
</evidence>
<dbReference type="Proteomes" id="UP000193529">
    <property type="component" value="Unassembled WGS sequence"/>
</dbReference>
<dbReference type="PANTHER" id="PTHR30055:SF234">
    <property type="entry name" value="HTH-TYPE TRANSCRIPTIONAL REGULATOR BETI"/>
    <property type="match status" value="1"/>
</dbReference>
<feature type="region of interest" description="Disordered" evidence="5">
    <location>
        <begin position="67"/>
        <end position="93"/>
    </location>
</feature>
<evidence type="ECO:0000256" key="5">
    <source>
        <dbReference type="SAM" id="MobiDB-lite"/>
    </source>
</evidence>
<dbReference type="InterPro" id="IPR009057">
    <property type="entry name" value="Homeodomain-like_sf"/>
</dbReference>
<dbReference type="SUPFAM" id="SSF46689">
    <property type="entry name" value="Homeodomain-like"/>
    <property type="match status" value="1"/>
</dbReference>
<dbReference type="PROSITE" id="PS50977">
    <property type="entry name" value="HTH_TETR_2"/>
    <property type="match status" value="1"/>
</dbReference>
<feature type="compositionally biased region" description="Low complexity" evidence="5">
    <location>
        <begin position="81"/>
        <end position="93"/>
    </location>
</feature>
<protein>
    <recommendedName>
        <fullName evidence="6">HTH tetR-type domain-containing protein</fullName>
    </recommendedName>
</protein>
<evidence type="ECO:0000313" key="7">
    <source>
        <dbReference type="EMBL" id="ORW23606.1"/>
    </source>
</evidence>
<keyword evidence="3" id="KW-0804">Transcription</keyword>